<dbReference type="InterPro" id="IPR028987">
    <property type="entry name" value="ATP_synth_B-like_membr_sf"/>
</dbReference>
<evidence type="ECO:0000256" key="17">
    <source>
        <dbReference type="SAM" id="SignalP"/>
    </source>
</evidence>
<dbReference type="SUPFAM" id="SSF81573">
    <property type="entry name" value="F1F0 ATP synthase subunit B, membrane domain"/>
    <property type="match status" value="1"/>
</dbReference>
<evidence type="ECO:0000256" key="15">
    <source>
        <dbReference type="RuleBase" id="RU003848"/>
    </source>
</evidence>
<keyword evidence="7 14" id="KW-0375">Hydrogen ion transport</keyword>
<comment type="function">
    <text evidence="14">Component of the F(0) channel, it forms part of the peripheral stalk, linking F(1) to F(0).</text>
</comment>
<dbReference type="InterPro" id="IPR005864">
    <property type="entry name" value="ATP_synth_F0_bsu_bac"/>
</dbReference>
<dbReference type="GO" id="GO:0005886">
    <property type="term" value="C:plasma membrane"/>
    <property type="evidence" value="ECO:0007669"/>
    <property type="project" value="UniProtKB-SubCell"/>
</dbReference>
<gene>
    <name evidence="14 18" type="primary">atpF</name>
    <name evidence="18" type="ORF">E5334_00070</name>
</gene>
<evidence type="ECO:0000256" key="1">
    <source>
        <dbReference type="ARBA" id="ARBA00004162"/>
    </source>
</evidence>
<proteinExistence type="inferred from homology"/>
<evidence type="ECO:0000256" key="16">
    <source>
        <dbReference type="SAM" id="Coils"/>
    </source>
</evidence>
<keyword evidence="17" id="KW-0732">Signal</keyword>
<evidence type="ECO:0000256" key="8">
    <source>
        <dbReference type="ARBA" id="ARBA00022989"/>
    </source>
</evidence>
<dbReference type="HAMAP" id="MF_01398">
    <property type="entry name" value="ATP_synth_b_bprime"/>
    <property type="match status" value="1"/>
</dbReference>
<keyword evidence="11 14" id="KW-0066">ATP synthesis</keyword>
<sequence length="201" mass="21236">MNRTCAGRGVLPSAVGALVAVILTAPTPALAASAFDILVPKPAEFIPALVAFIVIWVILAKLVWPTVLKTLDARQQTIQNNLDAAEQAKVEAAEALKKAEAAVDEAQIQADDIVAEAKKTAEASRAAIIEKANADAKQITDRARENIDAERNAAMAELVDQAADLAVDLASKIIGEHLDVETQKRLIEKSLAEAGDANVDE</sequence>
<dbReference type="InterPro" id="IPR002146">
    <property type="entry name" value="ATP_synth_b/b'su_bac/chlpt"/>
</dbReference>
<dbReference type="Proteomes" id="UP000310263">
    <property type="component" value="Unassembled WGS sequence"/>
</dbReference>
<keyword evidence="3 14" id="KW-0813">Transport</keyword>
<comment type="subunit">
    <text evidence="13 14">F-type ATPases have 2 components, F(1) - the catalytic core - and F(0) - the membrane proton channel. F(1) has five subunits: alpha(3), beta(3), gamma(1), delta(1), epsilon(1). F(0) has three main subunits: a(1), b(2) and c(10-14). The alpha and beta chains form an alternating ring which encloses part of the gamma chain. F(1) is attached to F(0) by a central stalk formed by the gamma and epsilon chains, while a peripheral stalk is formed by the delta and b chains.</text>
</comment>
<dbReference type="GO" id="GO:0046933">
    <property type="term" value="F:proton-transporting ATP synthase activity, rotational mechanism"/>
    <property type="evidence" value="ECO:0007669"/>
    <property type="project" value="UniProtKB-UniRule"/>
</dbReference>
<keyword evidence="10 14" id="KW-0472">Membrane</keyword>
<evidence type="ECO:0000256" key="7">
    <source>
        <dbReference type="ARBA" id="ARBA00022781"/>
    </source>
</evidence>
<evidence type="ECO:0000256" key="10">
    <source>
        <dbReference type="ARBA" id="ARBA00023136"/>
    </source>
</evidence>
<keyword evidence="9 14" id="KW-0406">Ion transport</keyword>
<dbReference type="PANTHER" id="PTHR33445:SF1">
    <property type="entry name" value="ATP SYNTHASE SUBUNIT B"/>
    <property type="match status" value="1"/>
</dbReference>
<keyword evidence="8 14" id="KW-1133">Transmembrane helix</keyword>
<evidence type="ECO:0000256" key="6">
    <source>
        <dbReference type="ARBA" id="ARBA00022692"/>
    </source>
</evidence>
<dbReference type="PANTHER" id="PTHR33445">
    <property type="entry name" value="ATP SYNTHASE SUBUNIT B', CHLOROPLASTIC"/>
    <property type="match status" value="1"/>
</dbReference>
<dbReference type="Pfam" id="PF00430">
    <property type="entry name" value="ATP-synt_B"/>
    <property type="match status" value="1"/>
</dbReference>
<dbReference type="Gene3D" id="6.10.250.1580">
    <property type="match status" value="1"/>
</dbReference>
<evidence type="ECO:0000256" key="2">
    <source>
        <dbReference type="ARBA" id="ARBA00005513"/>
    </source>
</evidence>
<comment type="function">
    <text evidence="12 14">F(1)F(0) ATP synthase produces ATP from ADP in the presence of a proton or sodium gradient. F-type ATPases consist of two structural domains, F(1) containing the extramembraneous catalytic core and F(0) containing the membrane proton channel, linked together by a central stalk and a peripheral stalk. During catalysis, ATP synthesis in the catalytic domain of F(1) is coupled via a rotary mechanism of the central stalk subunits to proton translocation.</text>
</comment>
<comment type="subcellular location">
    <subcellularLocation>
        <location evidence="1 14">Cell membrane</location>
        <topology evidence="1 14">Single-pass membrane protein</topology>
    </subcellularLocation>
</comment>
<keyword evidence="16" id="KW-0175">Coiled coil</keyword>
<feature type="coiled-coil region" evidence="16">
    <location>
        <begin position="68"/>
        <end position="116"/>
    </location>
</feature>
<organism evidence="18 19">
    <name type="scientific">Muricaecibacterium torontonense</name>
    <dbReference type="NCBI Taxonomy" id="3032871"/>
    <lineage>
        <taxon>Bacteria</taxon>
        <taxon>Bacillati</taxon>
        <taxon>Actinomycetota</taxon>
        <taxon>Coriobacteriia</taxon>
        <taxon>Coriobacteriales</taxon>
        <taxon>Atopobiaceae</taxon>
        <taxon>Muricaecibacterium</taxon>
    </lineage>
</organism>
<evidence type="ECO:0000256" key="9">
    <source>
        <dbReference type="ARBA" id="ARBA00023065"/>
    </source>
</evidence>
<keyword evidence="4 14" id="KW-1003">Cell membrane</keyword>
<evidence type="ECO:0000256" key="5">
    <source>
        <dbReference type="ARBA" id="ARBA00022547"/>
    </source>
</evidence>
<name>A0A4S2F1Z4_9ACTN</name>
<dbReference type="GO" id="GO:0046961">
    <property type="term" value="F:proton-transporting ATPase activity, rotational mechanism"/>
    <property type="evidence" value="ECO:0007669"/>
    <property type="project" value="TreeGrafter"/>
</dbReference>
<evidence type="ECO:0000256" key="14">
    <source>
        <dbReference type="HAMAP-Rule" id="MF_01398"/>
    </source>
</evidence>
<evidence type="ECO:0000256" key="12">
    <source>
        <dbReference type="ARBA" id="ARBA00025198"/>
    </source>
</evidence>
<evidence type="ECO:0000256" key="11">
    <source>
        <dbReference type="ARBA" id="ARBA00023310"/>
    </source>
</evidence>
<dbReference type="CDD" id="cd06503">
    <property type="entry name" value="ATP-synt_Fo_b"/>
    <property type="match status" value="1"/>
</dbReference>
<evidence type="ECO:0000256" key="13">
    <source>
        <dbReference type="ARBA" id="ARBA00025830"/>
    </source>
</evidence>
<feature type="transmembrane region" description="Helical" evidence="14">
    <location>
        <begin position="47"/>
        <end position="64"/>
    </location>
</feature>
<evidence type="ECO:0000313" key="18">
    <source>
        <dbReference type="EMBL" id="TGY62959.1"/>
    </source>
</evidence>
<dbReference type="EMBL" id="SRYE01000001">
    <property type="protein sequence ID" value="TGY62959.1"/>
    <property type="molecule type" value="Genomic_DNA"/>
</dbReference>
<protein>
    <recommendedName>
        <fullName evidence="14">ATP synthase subunit b</fullName>
    </recommendedName>
    <alternativeName>
        <fullName evidence="14">ATP synthase F(0) sector subunit b</fullName>
    </alternativeName>
    <alternativeName>
        <fullName evidence="14">ATPase subunit I</fullName>
    </alternativeName>
    <alternativeName>
        <fullName evidence="14">F-type ATPase subunit b</fullName>
        <shortName evidence="14">F-ATPase subunit b</shortName>
    </alternativeName>
</protein>
<evidence type="ECO:0000256" key="4">
    <source>
        <dbReference type="ARBA" id="ARBA00022475"/>
    </source>
</evidence>
<keyword evidence="19" id="KW-1185">Reference proteome</keyword>
<dbReference type="NCBIfam" id="TIGR01144">
    <property type="entry name" value="ATP_synt_b"/>
    <property type="match status" value="1"/>
</dbReference>
<keyword evidence="5 14" id="KW-0138">CF(0)</keyword>
<comment type="caution">
    <text evidence="18">The sequence shown here is derived from an EMBL/GenBank/DDBJ whole genome shotgun (WGS) entry which is preliminary data.</text>
</comment>
<evidence type="ECO:0000313" key="19">
    <source>
        <dbReference type="Proteomes" id="UP000310263"/>
    </source>
</evidence>
<feature type="signal peptide" evidence="17">
    <location>
        <begin position="1"/>
        <end position="31"/>
    </location>
</feature>
<reference evidence="18 19" key="1">
    <citation type="submission" date="2019-04" db="EMBL/GenBank/DDBJ databases">
        <title>Microbes associate with the intestines of laboratory mice.</title>
        <authorList>
            <person name="Navarre W."/>
            <person name="Wong E."/>
            <person name="Huang K."/>
            <person name="Tropini C."/>
            <person name="Ng K."/>
            <person name="Yu B."/>
        </authorList>
    </citation>
    <scope>NUCLEOTIDE SEQUENCE [LARGE SCALE GENOMIC DNA]</scope>
    <source>
        <strain evidence="18 19">NM07_P-09</strain>
    </source>
</reference>
<feature type="chain" id="PRO_5021002993" description="ATP synthase subunit b" evidence="17">
    <location>
        <begin position="32"/>
        <end position="201"/>
    </location>
</feature>
<keyword evidence="6 14" id="KW-0812">Transmembrane</keyword>
<comment type="similarity">
    <text evidence="2 14 15">Belongs to the ATPase B chain family.</text>
</comment>
<dbReference type="InterPro" id="IPR050059">
    <property type="entry name" value="ATP_synthase_B_chain"/>
</dbReference>
<dbReference type="AlphaFoldDB" id="A0A4S2F1Z4"/>
<dbReference type="GO" id="GO:0045259">
    <property type="term" value="C:proton-transporting ATP synthase complex"/>
    <property type="evidence" value="ECO:0007669"/>
    <property type="project" value="UniProtKB-KW"/>
</dbReference>
<dbReference type="OrthoDB" id="3177678at2"/>
<evidence type="ECO:0000256" key="3">
    <source>
        <dbReference type="ARBA" id="ARBA00022448"/>
    </source>
</evidence>
<accession>A0A4S2F1Z4</accession>